<evidence type="ECO:0000313" key="2">
    <source>
        <dbReference type="Proteomes" id="UP001598130"/>
    </source>
</evidence>
<dbReference type="Pfam" id="PF04832">
    <property type="entry name" value="SOUL"/>
    <property type="match status" value="1"/>
</dbReference>
<dbReference type="SUPFAM" id="SSF55136">
    <property type="entry name" value="Probable bacterial effector-binding domain"/>
    <property type="match status" value="1"/>
</dbReference>
<reference evidence="1 2" key="1">
    <citation type="submission" date="2022-09" db="EMBL/GenBank/DDBJ databases">
        <title>New species of Phenylobacterium.</title>
        <authorList>
            <person name="Mieszkin S."/>
        </authorList>
    </citation>
    <scope>NUCLEOTIDE SEQUENCE [LARGE SCALE GENOMIC DNA]</scope>
    <source>
        <strain evidence="1 2">HK31-G</strain>
    </source>
</reference>
<dbReference type="InterPro" id="IPR006917">
    <property type="entry name" value="SOUL_heme-bd"/>
</dbReference>
<accession>A0ABW6CLR7</accession>
<gene>
    <name evidence="1" type="ORF">OCL97_01775</name>
</gene>
<dbReference type="PANTHER" id="PTHR11220:SF58">
    <property type="entry name" value="SOUL HEME-BINDING FAMILY PROTEIN"/>
    <property type="match status" value="1"/>
</dbReference>
<dbReference type="PANTHER" id="PTHR11220">
    <property type="entry name" value="HEME-BINDING PROTEIN-RELATED"/>
    <property type="match status" value="1"/>
</dbReference>
<proteinExistence type="predicted"/>
<evidence type="ECO:0000313" key="1">
    <source>
        <dbReference type="EMBL" id="MFD3262686.1"/>
    </source>
</evidence>
<protein>
    <submittedName>
        <fullName evidence="1">Heme-binding protein</fullName>
    </submittedName>
</protein>
<dbReference type="Gene3D" id="3.20.80.10">
    <property type="entry name" value="Regulatory factor, effector binding domain"/>
    <property type="match status" value="1"/>
</dbReference>
<dbReference type="InterPro" id="IPR011256">
    <property type="entry name" value="Reg_factor_effector_dom_sf"/>
</dbReference>
<sequence>MANAFELGAAILGGLGALVGIRAGTEQPRYTVVERLGDLEVRHYGPRLAAEATVSGSATAARSAGFEAVAGYIFGANTAKSSIAMTAPVAQSAAGGSQTIAMTAPVTQTADGAGSWKVQFIMPARYTRATLPVPTSDKVSIVELPAQDYAVLRFSGSRSGPAVARRTGQLASALAGQGWKATGPPTAWFYDPPWTPSFLRRNEVAAPVALTISAGSTTPR</sequence>
<comment type="caution">
    <text evidence="1">The sequence shown here is derived from an EMBL/GenBank/DDBJ whole genome shotgun (WGS) entry which is preliminary data.</text>
</comment>
<organism evidence="1 2">
    <name type="scientific">Phenylobacterium ferrooxidans</name>
    <dbReference type="NCBI Taxonomy" id="2982689"/>
    <lineage>
        <taxon>Bacteria</taxon>
        <taxon>Pseudomonadati</taxon>
        <taxon>Pseudomonadota</taxon>
        <taxon>Alphaproteobacteria</taxon>
        <taxon>Caulobacterales</taxon>
        <taxon>Caulobacteraceae</taxon>
        <taxon>Phenylobacterium</taxon>
    </lineage>
</organism>
<dbReference type="RefSeq" id="WP_377367050.1">
    <property type="nucleotide sequence ID" value="NZ_JAOTJD010000002.1"/>
</dbReference>
<dbReference type="EMBL" id="JAOTJD010000002">
    <property type="protein sequence ID" value="MFD3262686.1"/>
    <property type="molecule type" value="Genomic_DNA"/>
</dbReference>
<name>A0ABW6CLR7_9CAUL</name>
<dbReference type="Proteomes" id="UP001598130">
    <property type="component" value="Unassembled WGS sequence"/>
</dbReference>
<keyword evidence="2" id="KW-1185">Reference proteome</keyword>